<protein>
    <submittedName>
        <fullName evidence="8">C-type cytochrome</fullName>
    </submittedName>
</protein>
<dbReference type="InterPro" id="IPR009056">
    <property type="entry name" value="Cyt_c-like_dom"/>
</dbReference>
<accession>A0A7T0BTM1</accession>
<evidence type="ECO:0000259" key="7">
    <source>
        <dbReference type="PROSITE" id="PS51007"/>
    </source>
</evidence>
<dbReference type="GO" id="GO:0046872">
    <property type="term" value="F:metal ion binding"/>
    <property type="evidence" value="ECO:0007669"/>
    <property type="project" value="UniProtKB-KW"/>
</dbReference>
<evidence type="ECO:0000313" key="8">
    <source>
        <dbReference type="EMBL" id="QPJ60789.1"/>
    </source>
</evidence>
<keyword evidence="1 4" id="KW-0349">Heme</keyword>
<feature type="compositionally biased region" description="Low complexity" evidence="5">
    <location>
        <begin position="35"/>
        <end position="48"/>
    </location>
</feature>
<reference evidence="8 9" key="1">
    <citation type="submission" date="2020-02" db="EMBL/GenBank/DDBJ databases">
        <title>Genomic and physiological characterization of two novel Nitrospinaceae genera.</title>
        <authorList>
            <person name="Mueller A.J."/>
            <person name="Jung M.-Y."/>
            <person name="Strachan C.R."/>
            <person name="Herbold C.W."/>
            <person name="Kirkegaard R.H."/>
            <person name="Daims H."/>
        </authorList>
    </citation>
    <scope>NUCLEOTIDE SEQUENCE [LARGE SCALE GENOMIC DNA]</scope>
    <source>
        <strain evidence="8">EB</strain>
    </source>
</reference>
<dbReference type="EMBL" id="CP048685">
    <property type="protein sequence ID" value="QPJ60789.1"/>
    <property type="molecule type" value="Genomic_DNA"/>
</dbReference>
<evidence type="ECO:0000256" key="6">
    <source>
        <dbReference type="SAM" id="SignalP"/>
    </source>
</evidence>
<evidence type="ECO:0000313" key="9">
    <source>
        <dbReference type="Proteomes" id="UP000594688"/>
    </source>
</evidence>
<keyword evidence="6" id="KW-0732">Signal</keyword>
<dbReference type="KEGG" id="nli:G3M70_02345"/>
<feature type="signal peptide" evidence="6">
    <location>
        <begin position="1"/>
        <end position="22"/>
    </location>
</feature>
<feature type="domain" description="Cytochrome c" evidence="7">
    <location>
        <begin position="62"/>
        <end position="154"/>
    </location>
</feature>
<feature type="region of interest" description="Disordered" evidence="5">
    <location>
        <begin position="27"/>
        <end position="58"/>
    </location>
</feature>
<feature type="chain" id="PRO_5032426329" evidence="6">
    <location>
        <begin position="23"/>
        <end position="159"/>
    </location>
</feature>
<evidence type="ECO:0000256" key="4">
    <source>
        <dbReference type="PROSITE-ProRule" id="PRU00433"/>
    </source>
</evidence>
<evidence type="ECO:0000256" key="5">
    <source>
        <dbReference type="SAM" id="MobiDB-lite"/>
    </source>
</evidence>
<dbReference type="Gene3D" id="1.10.760.10">
    <property type="entry name" value="Cytochrome c-like domain"/>
    <property type="match status" value="1"/>
</dbReference>
<dbReference type="GO" id="GO:0020037">
    <property type="term" value="F:heme binding"/>
    <property type="evidence" value="ECO:0007669"/>
    <property type="project" value="InterPro"/>
</dbReference>
<gene>
    <name evidence="8" type="ORF">G3M70_02345</name>
</gene>
<evidence type="ECO:0000256" key="2">
    <source>
        <dbReference type="ARBA" id="ARBA00022723"/>
    </source>
</evidence>
<evidence type="ECO:0000256" key="1">
    <source>
        <dbReference type="ARBA" id="ARBA00022617"/>
    </source>
</evidence>
<dbReference type="SUPFAM" id="SSF46626">
    <property type="entry name" value="Cytochrome c"/>
    <property type="match status" value="1"/>
</dbReference>
<evidence type="ECO:0000256" key="3">
    <source>
        <dbReference type="ARBA" id="ARBA00023004"/>
    </source>
</evidence>
<organism evidence="8 9">
    <name type="scientific">Candidatus Nitronauta litoralis</name>
    <dbReference type="NCBI Taxonomy" id="2705533"/>
    <lineage>
        <taxon>Bacteria</taxon>
        <taxon>Pseudomonadati</taxon>
        <taxon>Nitrospinota/Tectimicrobiota group</taxon>
        <taxon>Nitrospinota</taxon>
        <taxon>Nitrospinia</taxon>
        <taxon>Nitrospinales</taxon>
        <taxon>Nitrospinaceae</taxon>
        <taxon>Candidatus Nitronauta</taxon>
    </lineage>
</organism>
<keyword evidence="2 4" id="KW-0479">Metal-binding</keyword>
<dbReference type="InterPro" id="IPR036909">
    <property type="entry name" value="Cyt_c-like_dom_sf"/>
</dbReference>
<dbReference type="PROSITE" id="PS51257">
    <property type="entry name" value="PROKAR_LIPOPROTEIN"/>
    <property type="match status" value="1"/>
</dbReference>
<dbReference type="AlphaFoldDB" id="A0A7T0BTM1"/>
<proteinExistence type="predicted"/>
<keyword evidence="3 4" id="KW-0408">Iron</keyword>
<dbReference type="PROSITE" id="PS51007">
    <property type="entry name" value="CYTC"/>
    <property type="match status" value="1"/>
</dbReference>
<sequence>MSSLNFKKAALVALLLFFPLFAGGCGEKKDDQQTEKPPATETTEPVPESLQPEPSPVVKAHPVTAKTRETYQWYCAQCHGIKGKGNGINAPHTAVPPRDHTKSTYLETRSDEQLFHVIKFGGLAGGRAPCMPSWGHTLDDNMIHSLVNYIRELCGCEYL</sequence>
<dbReference type="GO" id="GO:0009055">
    <property type="term" value="F:electron transfer activity"/>
    <property type="evidence" value="ECO:0007669"/>
    <property type="project" value="InterPro"/>
</dbReference>
<name>A0A7T0BTM1_9BACT</name>
<dbReference type="Proteomes" id="UP000594688">
    <property type="component" value="Chromosome"/>
</dbReference>
<dbReference type="Pfam" id="PF13442">
    <property type="entry name" value="Cytochrome_CBB3"/>
    <property type="match status" value="1"/>
</dbReference>